<keyword evidence="17 33" id="KW-0460">Magnesium</keyword>
<dbReference type="Proteomes" id="UP000694891">
    <property type="component" value="Unplaced"/>
</dbReference>
<dbReference type="GO" id="GO:0042330">
    <property type="term" value="P:taxis"/>
    <property type="evidence" value="ECO:0007669"/>
    <property type="project" value="Ensembl"/>
</dbReference>
<comment type="cofactor">
    <cofactor evidence="1 33">
        <name>Mg(2+)</name>
        <dbReference type="ChEBI" id="CHEBI:18420"/>
    </cofactor>
</comment>
<evidence type="ECO:0000256" key="30">
    <source>
        <dbReference type="ARBA" id="ARBA00059974"/>
    </source>
</evidence>
<comment type="subcellular location">
    <subcellularLocation>
        <location evidence="3">Cell projection</location>
        <location evidence="3">Dendrite</location>
    </subcellularLocation>
    <subcellularLocation>
        <location evidence="2">Cytoplasm</location>
        <location evidence="2">Cytoskeleton</location>
    </subcellularLocation>
    <subcellularLocation>
        <location evidence="4">Cytoplasm</location>
        <location evidence="4">Cytosol</location>
    </subcellularLocation>
    <subcellularLocation>
        <location evidence="31">Postsynaptic cell membrane</location>
        <topology evidence="31">Lipid-anchor</topology>
        <orientation evidence="31">Cytoplasmic side</orientation>
    </subcellularLocation>
    <subcellularLocation>
        <location evidence="26">Postsynaptic density</location>
    </subcellularLocation>
</comment>
<organism evidence="36">
    <name type="scientific">Stegastes partitus</name>
    <name type="common">bicolor damselfish</name>
    <dbReference type="NCBI Taxonomy" id="144197"/>
    <lineage>
        <taxon>Eukaryota</taxon>
        <taxon>Metazoa</taxon>
        <taxon>Chordata</taxon>
        <taxon>Craniata</taxon>
        <taxon>Vertebrata</taxon>
        <taxon>Euteleostomi</taxon>
        <taxon>Actinopterygii</taxon>
        <taxon>Neopterygii</taxon>
        <taxon>Teleostei</taxon>
        <taxon>Neoteleostei</taxon>
        <taxon>Acanthomorphata</taxon>
        <taxon>Ovalentaria</taxon>
        <taxon>Pomacentridae</taxon>
        <taxon>Stegastes</taxon>
    </lineage>
</organism>
<dbReference type="GO" id="GO:0030425">
    <property type="term" value="C:dendrite"/>
    <property type="evidence" value="ECO:0007669"/>
    <property type="project" value="UniProtKB-SubCell"/>
</dbReference>
<evidence type="ECO:0000313" key="37">
    <source>
        <dbReference type="Proteomes" id="UP000694891"/>
    </source>
</evidence>
<evidence type="ECO:0000256" key="2">
    <source>
        <dbReference type="ARBA" id="ARBA00004245"/>
    </source>
</evidence>
<dbReference type="GO" id="GO:0005856">
    <property type="term" value="C:cytoskeleton"/>
    <property type="evidence" value="ECO:0007669"/>
    <property type="project" value="UniProtKB-SubCell"/>
</dbReference>
<dbReference type="SUPFAM" id="SSF53218">
    <property type="entry name" value="Molybdenum cofactor biosynthesis proteins"/>
    <property type="match status" value="2"/>
</dbReference>
<dbReference type="PROSITE" id="PS01079">
    <property type="entry name" value="MOCF_BIOSYNTHESIS_2"/>
    <property type="match status" value="1"/>
</dbReference>
<evidence type="ECO:0000256" key="34">
    <source>
        <dbReference type="SAM" id="MobiDB-lite"/>
    </source>
</evidence>
<keyword evidence="22" id="KW-0628">Postsynaptic cell membrane</keyword>
<comment type="pathway">
    <text evidence="5 33">Cofactor biosynthesis; molybdopterin biosynthesis.</text>
</comment>
<evidence type="ECO:0000256" key="6">
    <source>
        <dbReference type="ARBA" id="ARBA00007589"/>
    </source>
</evidence>
<dbReference type="FunFam" id="3.40.980.10:FF:000001">
    <property type="entry name" value="Molybdopterin molybdenumtransferase"/>
    <property type="match status" value="1"/>
</dbReference>
<dbReference type="FunFam" id="3.40.980.10:FF:000002">
    <property type="entry name" value="Molybdopterin molybdenumtransferase"/>
    <property type="match status" value="1"/>
</dbReference>
<dbReference type="CTD" id="100007749"/>
<evidence type="ECO:0000256" key="10">
    <source>
        <dbReference type="ARBA" id="ARBA00022475"/>
    </source>
</evidence>
<protein>
    <recommendedName>
        <fullName evidence="32">Gephyrin</fullName>
        <ecNumber evidence="9">2.10.1.1</ecNumber>
        <ecNumber evidence="8">2.7.7.75</ecNumber>
    </recommendedName>
</protein>
<dbReference type="SUPFAM" id="SSF63882">
    <property type="entry name" value="MoeA N-terminal region -like"/>
    <property type="match status" value="1"/>
</dbReference>
<comment type="similarity">
    <text evidence="6">In the N-terminal section; belongs to the MoaB/Mog family.</text>
</comment>
<evidence type="ECO:0000256" key="3">
    <source>
        <dbReference type="ARBA" id="ARBA00004279"/>
    </source>
</evidence>
<keyword evidence="23" id="KW-0511">Multifunctional enzyme</keyword>
<dbReference type="InterPro" id="IPR036425">
    <property type="entry name" value="MoaB/Mog-like_dom_sf"/>
</dbReference>
<comment type="catalytic activity">
    <reaction evidence="28">
        <text>molybdopterin + ATP + H(+) = adenylyl-molybdopterin + diphosphate</text>
        <dbReference type="Rhea" id="RHEA:31331"/>
        <dbReference type="ChEBI" id="CHEBI:15378"/>
        <dbReference type="ChEBI" id="CHEBI:30616"/>
        <dbReference type="ChEBI" id="CHEBI:33019"/>
        <dbReference type="ChEBI" id="CHEBI:58698"/>
        <dbReference type="ChEBI" id="CHEBI:62727"/>
        <dbReference type="EC" id="2.7.7.75"/>
    </reaction>
    <physiologicalReaction direction="left-to-right" evidence="28">
        <dbReference type="Rhea" id="RHEA:31332"/>
    </physiologicalReaction>
</comment>
<evidence type="ECO:0000256" key="27">
    <source>
        <dbReference type="ARBA" id="ARBA00050229"/>
    </source>
</evidence>
<dbReference type="GO" id="GO:0014069">
    <property type="term" value="C:postsynaptic density"/>
    <property type="evidence" value="ECO:0007669"/>
    <property type="project" value="UniProtKB-SubCell"/>
</dbReference>
<keyword evidence="15" id="KW-0547">Nucleotide-binding</keyword>
<evidence type="ECO:0000313" key="36">
    <source>
        <dbReference type="Ensembl" id="ENSSPAP00000021249.1"/>
    </source>
</evidence>
<dbReference type="SMART" id="SM00852">
    <property type="entry name" value="MoCF_biosynth"/>
    <property type="match status" value="2"/>
</dbReference>
<dbReference type="GO" id="GO:0005524">
    <property type="term" value="F:ATP binding"/>
    <property type="evidence" value="ECO:0007669"/>
    <property type="project" value="UniProtKB-UniRule"/>
</dbReference>
<dbReference type="InterPro" id="IPR036135">
    <property type="entry name" value="MoeA_linker/N_sf"/>
</dbReference>
<dbReference type="Gene3D" id="2.40.340.10">
    <property type="entry name" value="MoeA, C-terminal, domain IV"/>
    <property type="match status" value="1"/>
</dbReference>
<keyword evidence="25" id="KW-0449">Lipoprotein</keyword>
<feature type="compositionally biased region" description="Polar residues" evidence="34">
    <location>
        <begin position="262"/>
        <end position="293"/>
    </location>
</feature>
<dbReference type="GO" id="GO:0072579">
    <property type="term" value="P:glycine receptor clustering"/>
    <property type="evidence" value="ECO:0007669"/>
    <property type="project" value="Ensembl"/>
</dbReference>
<evidence type="ECO:0000256" key="24">
    <source>
        <dbReference type="ARBA" id="ARBA00023273"/>
    </source>
</evidence>
<dbReference type="InterPro" id="IPR005110">
    <property type="entry name" value="MoeA_linker/N"/>
</dbReference>
<dbReference type="FunFam" id="2.170.190.11:FF:000001">
    <property type="entry name" value="Molybdopterin molybdenumtransferase"/>
    <property type="match status" value="1"/>
</dbReference>
<dbReference type="GO" id="GO:0005829">
    <property type="term" value="C:cytosol"/>
    <property type="evidence" value="ECO:0007669"/>
    <property type="project" value="UniProtKB-SubCell"/>
</dbReference>
<dbReference type="InterPro" id="IPR036688">
    <property type="entry name" value="MoeA_C_domain_IV_sf"/>
</dbReference>
<evidence type="ECO:0000256" key="31">
    <source>
        <dbReference type="ARBA" id="ARBA00060421"/>
    </source>
</evidence>
<evidence type="ECO:0000256" key="25">
    <source>
        <dbReference type="ARBA" id="ARBA00023288"/>
    </source>
</evidence>
<dbReference type="PANTHER" id="PTHR10192">
    <property type="entry name" value="MOLYBDOPTERIN BIOSYNTHESIS PROTEIN"/>
    <property type="match status" value="1"/>
</dbReference>
<evidence type="ECO:0000256" key="8">
    <source>
        <dbReference type="ARBA" id="ARBA00012509"/>
    </source>
</evidence>
<feature type="domain" description="MoaB/Mog" evidence="35">
    <location>
        <begin position="18"/>
        <end position="165"/>
    </location>
</feature>
<dbReference type="PROSITE" id="PS01078">
    <property type="entry name" value="MOCF_BIOSYNTHESIS_1"/>
    <property type="match status" value="1"/>
</dbReference>
<evidence type="ECO:0000256" key="29">
    <source>
        <dbReference type="ARBA" id="ARBA00055539"/>
    </source>
</evidence>
<dbReference type="GO" id="GO:0099634">
    <property type="term" value="C:postsynaptic specialization membrane"/>
    <property type="evidence" value="ECO:0007669"/>
    <property type="project" value="GOC"/>
</dbReference>
<proteinExistence type="inferred from homology"/>
<evidence type="ECO:0000313" key="38">
    <source>
        <dbReference type="RefSeq" id="XP_008274970.1"/>
    </source>
</evidence>
<dbReference type="CDD" id="cd00887">
    <property type="entry name" value="MoeA"/>
    <property type="match status" value="1"/>
</dbReference>
<evidence type="ECO:0000256" key="7">
    <source>
        <dbReference type="ARBA" id="ARBA00008339"/>
    </source>
</evidence>
<comment type="function">
    <text evidence="30">Microtubule-associated protein involved in membrane protein-cytoskeleton interactions. It is thought to anchor the inhibitory glycine receptor (GLYR) to subsynaptic microtubules. Acts as a major instructive molecule at inhibitory synapses, where it also clusters GABA type A receptors.</text>
</comment>
<evidence type="ECO:0000256" key="32">
    <source>
        <dbReference type="ARBA" id="ARBA00073890"/>
    </source>
</evidence>
<gene>
    <name evidence="38" type="primary">gphn</name>
</gene>
<dbReference type="RefSeq" id="XP_008274970.1">
    <property type="nucleotide sequence ID" value="XM_008276748.1"/>
</dbReference>
<dbReference type="OrthoDB" id="4349954at2759"/>
<evidence type="ECO:0000256" key="14">
    <source>
        <dbReference type="ARBA" id="ARBA00022723"/>
    </source>
</evidence>
<dbReference type="EC" id="2.7.7.75" evidence="8"/>
<evidence type="ECO:0000256" key="4">
    <source>
        <dbReference type="ARBA" id="ARBA00004514"/>
    </source>
</evidence>
<reference evidence="36" key="1">
    <citation type="submission" date="2023-09" db="UniProtKB">
        <authorList>
            <consortium name="Ensembl"/>
        </authorList>
    </citation>
    <scope>IDENTIFICATION</scope>
</reference>
<keyword evidence="21" id="KW-0206">Cytoskeleton</keyword>
<dbReference type="Gene3D" id="3.90.105.10">
    <property type="entry name" value="Molybdopterin biosynthesis moea protein, domain 2"/>
    <property type="match status" value="1"/>
</dbReference>
<evidence type="ECO:0000256" key="20">
    <source>
        <dbReference type="ARBA" id="ARBA00023150"/>
    </source>
</evidence>
<feature type="domain" description="MoaB/Mog" evidence="35">
    <location>
        <begin position="502"/>
        <end position="645"/>
    </location>
</feature>
<evidence type="ECO:0000256" key="16">
    <source>
        <dbReference type="ARBA" id="ARBA00022840"/>
    </source>
</evidence>
<feature type="compositionally biased region" description="Pro residues" evidence="34">
    <location>
        <begin position="187"/>
        <end position="199"/>
    </location>
</feature>
<evidence type="ECO:0000256" key="12">
    <source>
        <dbReference type="ARBA" id="ARBA00022505"/>
    </source>
</evidence>
<dbReference type="Ensembl" id="ENSSPAT00000021574.1">
    <property type="protein sequence ID" value="ENSSPAP00000021249.1"/>
    <property type="gene ID" value="ENSSPAG00000015986.1"/>
</dbReference>
<evidence type="ECO:0000256" key="23">
    <source>
        <dbReference type="ARBA" id="ARBA00023268"/>
    </source>
</evidence>
<dbReference type="PANTHER" id="PTHR10192:SF32">
    <property type="entry name" value="GEPHYRIN B ISOFORM X1"/>
    <property type="match status" value="1"/>
</dbReference>
<evidence type="ECO:0000256" key="21">
    <source>
        <dbReference type="ARBA" id="ARBA00023212"/>
    </source>
</evidence>
<dbReference type="GeneID" id="103353661"/>
<evidence type="ECO:0000256" key="1">
    <source>
        <dbReference type="ARBA" id="ARBA00001946"/>
    </source>
</evidence>
<dbReference type="FunFam" id="3.90.105.10:FF:000004">
    <property type="entry name" value="Molybdopterin molybdenumtransferase"/>
    <property type="match status" value="1"/>
</dbReference>
<comment type="similarity">
    <text evidence="7">In the C-terminal section; belongs to the MoeA family.</text>
</comment>
<name>A0A3B5ATX2_9TELE</name>
<dbReference type="SUPFAM" id="SSF63867">
    <property type="entry name" value="MoeA C-terminal domain-like"/>
    <property type="match status" value="1"/>
</dbReference>
<evidence type="ECO:0000256" key="5">
    <source>
        <dbReference type="ARBA" id="ARBA00005046"/>
    </source>
</evidence>
<feature type="region of interest" description="Disordered" evidence="34">
    <location>
        <begin position="180"/>
        <end position="234"/>
    </location>
</feature>
<keyword evidence="19" id="KW-0472">Membrane</keyword>
<evidence type="ECO:0000256" key="18">
    <source>
        <dbReference type="ARBA" id="ARBA00023018"/>
    </source>
</evidence>
<dbReference type="Pfam" id="PF03454">
    <property type="entry name" value="MoeA_C"/>
    <property type="match status" value="1"/>
</dbReference>
<dbReference type="UniPathway" id="UPA00344"/>
<keyword evidence="11" id="KW-0963">Cytoplasm</keyword>
<evidence type="ECO:0000256" key="17">
    <source>
        <dbReference type="ARBA" id="ARBA00022842"/>
    </source>
</evidence>
<keyword evidence="20 33" id="KW-0501">Molybdenum cofactor biosynthesis</keyword>
<dbReference type="InterPro" id="IPR038987">
    <property type="entry name" value="MoeA-like"/>
</dbReference>
<evidence type="ECO:0000256" key="33">
    <source>
        <dbReference type="RuleBase" id="RU365090"/>
    </source>
</evidence>
<dbReference type="NCBIfam" id="TIGR00177">
    <property type="entry name" value="molyb_syn"/>
    <property type="match status" value="2"/>
</dbReference>
<dbReference type="NCBIfam" id="NF045515">
    <property type="entry name" value="Glp_gephyrin"/>
    <property type="match status" value="1"/>
</dbReference>
<dbReference type="InterPro" id="IPR005111">
    <property type="entry name" value="MoeA_C_domain_IV"/>
</dbReference>
<dbReference type="GO" id="GO:0007529">
    <property type="term" value="P:establishment of synaptic specificity at neuromuscular junction"/>
    <property type="evidence" value="ECO:0007669"/>
    <property type="project" value="TreeGrafter"/>
</dbReference>
<keyword evidence="10" id="KW-1003">Cell membrane</keyword>
<comment type="catalytic activity">
    <reaction evidence="27">
        <text>adenylyl-molybdopterin + molybdate = Mo-molybdopterin + AMP + H(+)</text>
        <dbReference type="Rhea" id="RHEA:35047"/>
        <dbReference type="ChEBI" id="CHEBI:15378"/>
        <dbReference type="ChEBI" id="CHEBI:36264"/>
        <dbReference type="ChEBI" id="CHEBI:62727"/>
        <dbReference type="ChEBI" id="CHEBI:71302"/>
        <dbReference type="ChEBI" id="CHEBI:456215"/>
        <dbReference type="EC" id="2.10.1.1"/>
    </reaction>
    <physiologicalReaction direction="left-to-right" evidence="27">
        <dbReference type="Rhea" id="RHEA:35048"/>
    </physiologicalReaction>
</comment>
<feature type="region of interest" description="Disordered" evidence="34">
    <location>
        <begin position="260"/>
        <end position="297"/>
    </location>
</feature>
<dbReference type="Pfam" id="PF00994">
    <property type="entry name" value="MoCF_biosynth"/>
    <property type="match status" value="2"/>
</dbReference>
<dbReference type="InterPro" id="IPR001453">
    <property type="entry name" value="MoaB/Mog_dom"/>
</dbReference>
<dbReference type="GO" id="GO:0046872">
    <property type="term" value="F:metal ion binding"/>
    <property type="evidence" value="ECO:0007669"/>
    <property type="project" value="UniProtKB-UniRule"/>
</dbReference>
<dbReference type="AlphaFoldDB" id="A0A3B5ATX2"/>
<evidence type="ECO:0000256" key="15">
    <source>
        <dbReference type="ARBA" id="ARBA00022741"/>
    </source>
</evidence>
<sequence length="736" mass="79632">MASDGMILTNHDHQIRVGVLTVSDSCFRNLAEDRSGVNLKDLVHDPSLLGGMIAAYKIVPDEIDEIKETLVDWCDEKELNLILTTGGTGFAPRDVTPEATKEVIEREAPGMSLAMLMGSLNVTPLGMLSRPVCGIRGKTLIINLPGSKKGSQECFQFILPALPHAIDLLRDAVVKVKEAADELEDLPSPPPPLSPPPNSSPRRQTEDKGVQCEEEDEEKKDSGVASTEDSSSSHITAASIAAKIPDSIISRGVQVLPRDAASLSTTPSESPRAQATSRLSTASCPTPKVQSRCSSKENILRSSHSAVDITKVARRHRMSPFPLTSMDKAFITVLEMTAVLGTEIINYRDGMGRVLAQDVYAKDNLPPFPASVKDGYAVRAADGPGDRFIIGESQAGEQPTHTVMPGQVMRVTTGAPIPCGADAVVQVEDTELLRESEDGTEELEVRILVQARPGQDIRPIGHDIKRGECVLAKGTHMGPSEIGLLATVGVTEVEVQKFPVVAVMSTGNELLNPEDDLHPGKIRDSNRSTLLATIQEHGYPTINLGIVGDNPDDLLNALNEGISRADVIITSGGVSMGEKDYLKQVLDIDLHAQIHFGRVFMKPGLPTTFATLDIDGARKLIFALPGNPVSAVVTCNLFVIPALRKMQGILDPRPTIIKARLSCDVKLDPRPEYHRCILTWHHQEPLPWAQSTGNQVSSRLMSMRSANGLLMLPPKTEQYVELHKGEVVDVMVIGRL</sequence>
<dbReference type="STRING" id="144197.ENSSPAP00000021249"/>
<dbReference type="GO" id="GO:0097112">
    <property type="term" value="P:gamma-aminobutyric acid receptor clustering"/>
    <property type="evidence" value="ECO:0007669"/>
    <property type="project" value="TreeGrafter"/>
</dbReference>
<dbReference type="Gene3D" id="3.40.980.10">
    <property type="entry name" value="MoaB/Mog-like domain"/>
    <property type="match status" value="2"/>
</dbReference>
<dbReference type="GO" id="GO:0061598">
    <property type="term" value="F:molybdopterin adenylyltransferase activity"/>
    <property type="evidence" value="ECO:0007669"/>
    <property type="project" value="UniProtKB-UniRule"/>
</dbReference>
<evidence type="ECO:0000256" key="28">
    <source>
        <dbReference type="ARBA" id="ARBA00051501"/>
    </source>
</evidence>
<keyword evidence="14 33" id="KW-0479">Metal-binding</keyword>
<keyword evidence="16" id="KW-0067">ATP-binding</keyword>
<dbReference type="GO" id="GO:0061599">
    <property type="term" value="F:molybdopterin molybdotransferase activity"/>
    <property type="evidence" value="ECO:0007669"/>
    <property type="project" value="UniProtKB-UniRule"/>
</dbReference>
<comment type="similarity">
    <text evidence="33">Belongs to the MoeA family.</text>
</comment>
<dbReference type="FunFam" id="2.40.340.10:FF:000001">
    <property type="entry name" value="Molybdopterin molybdenumtransferase"/>
    <property type="match status" value="1"/>
</dbReference>
<dbReference type="CDD" id="cd00886">
    <property type="entry name" value="MogA_MoaB"/>
    <property type="match status" value="1"/>
</dbReference>
<reference evidence="38" key="2">
    <citation type="submission" date="2025-04" db="UniProtKB">
        <authorList>
            <consortium name="RefSeq"/>
        </authorList>
    </citation>
    <scope>IDENTIFICATION</scope>
</reference>
<dbReference type="EC" id="2.10.1.1" evidence="9"/>
<dbReference type="Pfam" id="PF03453">
    <property type="entry name" value="MoeA_N"/>
    <property type="match status" value="1"/>
</dbReference>
<keyword evidence="12 33" id="KW-0500">Molybdenum</keyword>
<keyword evidence="24" id="KW-0966">Cell projection</keyword>
<dbReference type="GO" id="GO:0098970">
    <property type="term" value="P:postsynaptic neurotransmitter receptor diffusion trapping"/>
    <property type="evidence" value="ECO:0007669"/>
    <property type="project" value="TreeGrafter"/>
</dbReference>
<comment type="function">
    <text evidence="33">Catalyzes two steps in the biosynthesis of the molybdenum cofactor. In the first step, molybdopterin is adenylated. Subsequently, molybdate is inserted into adenylated molybdopterin and AMP is released.</text>
</comment>
<evidence type="ECO:0000256" key="11">
    <source>
        <dbReference type="ARBA" id="ARBA00022490"/>
    </source>
</evidence>
<dbReference type="Gene3D" id="2.170.190.11">
    <property type="entry name" value="Molybdopterin biosynthesis moea protein, domain 3"/>
    <property type="match status" value="1"/>
</dbReference>
<keyword evidence="13 33" id="KW-0808">Transferase</keyword>
<evidence type="ECO:0000256" key="22">
    <source>
        <dbReference type="ARBA" id="ARBA00023257"/>
    </source>
</evidence>
<evidence type="ECO:0000259" key="35">
    <source>
        <dbReference type="SMART" id="SM00852"/>
    </source>
</evidence>
<accession>A0A3B5ATX2</accession>
<comment type="function">
    <text evidence="29">Also has a catalytic activity and catalyzes two steps in the biosynthesis of the molybdenum cofactor. In the first step, molybdopterin is adenylated. Subsequently, molybdate is inserted into adenylated molybdopterin and AMP is released.</text>
</comment>
<evidence type="ECO:0000256" key="13">
    <source>
        <dbReference type="ARBA" id="ARBA00022679"/>
    </source>
</evidence>
<keyword evidence="18" id="KW-0770">Synapse</keyword>
<evidence type="ECO:0000256" key="9">
    <source>
        <dbReference type="ARBA" id="ARBA00013269"/>
    </source>
</evidence>
<dbReference type="GO" id="GO:0006777">
    <property type="term" value="P:Mo-molybdopterin cofactor biosynthetic process"/>
    <property type="evidence" value="ECO:0007669"/>
    <property type="project" value="UniProtKB-UniRule"/>
</dbReference>
<evidence type="ECO:0000256" key="26">
    <source>
        <dbReference type="ARBA" id="ARBA00034105"/>
    </source>
</evidence>
<dbReference type="InterPro" id="IPR008284">
    <property type="entry name" value="MoCF_biosynth_CS"/>
</dbReference>
<keyword evidence="37" id="KW-1185">Reference proteome</keyword>
<dbReference type="GeneTree" id="ENSGT00390000016577"/>
<evidence type="ECO:0000256" key="19">
    <source>
        <dbReference type="ARBA" id="ARBA00023136"/>
    </source>
</evidence>